<accession>A0ABD6XDS6</accession>
<dbReference type="InterPro" id="IPR018392">
    <property type="entry name" value="LysM"/>
</dbReference>
<feature type="chain" id="PRO_5044755167" description="Peptidoglycan hydrolase" evidence="7">
    <location>
        <begin position="43"/>
        <end position="635"/>
    </location>
</feature>
<dbReference type="RefSeq" id="WP_107690540.1">
    <property type="nucleotide sequence ID" value="NZ_PZQN01000025.1"/>
</dbReference>
<evidence type="ECO:0000256" key="4">
    <source>
        <dbReference type="ARBA" id="ARBA00022729"/>
    </source>
</evidence>
<dbReference type="GO" id="GO:0003824">
    <property type="term" value="F:catalytic activity"/>
    <property type="evidence" value="ECO:0007669"/>
    <property type="project" value="UniProtKB-KW"/>
</dbReference>
<evidence type="ECO:0000256" key="5">
    <source>
        <dbReference type="ARBA" id="ARBA00032108"/>
    </source>
</evidence>
<dbReference type="InterPro" id="IPR002901">
    <property type="entry name" value="MGlyc_endo_b_GlcNAc-like_dom"/>
</dbReference>
<dbReference type="PANTHER" id="PTHR33734:SF22">
    <property type="entry name" value="MEMBRANE-BOUND LYTIC MUREIN TRANSGLYCOSYLASE D"/>
    <property type="match status" value="1"/>
</dbReference>
<evidence type="ECO:0000256" key="3">
    <source>
        <dbReference type="ARBA" id="ARBA00022638"/>
    </source>
</evidence>
<keyword evidence="2" id="KW-0929">Antimicrobial</keyword>
<dbReference type="PANTHER" id="PTHR33734">
    <property type="entry name" value="LYSM DOMAIN-CONTAINING GPI-ANCHORED PROTEIN 2"/>
    <property type="match status" value="1"/>
</dbReference>
<keyword evidence="4 7" id="KW-0732">Signal</keyword>
<evidence type="ECO:0000256" key="6">
    <source>
        <dbReference type="SAM" id="MobiDB-lite"/>
    </source>
</evidence>
<dbReference type="Proteomes" id="UP000241783">
    <property type="component" value="Unassembled WGS sequence"/>
</dbReference>
<feature type="domain" description="LysM" evidence="8">
    <location>
        <begin position="388"/>
        <end position="432"/>
    </location>
</feature>
<dbReference type="InterPro" id="IPR022263">
    <property type="entry name" value="KxYKxGKxW"/>
</dbReference>
<protein>
    <recommendedName>
        <fullName evidence="5">Peptidoglycan hydrolase</fullName>
    </recommendedName>
</protein>
<dbReference type="EMBL" id="PZQO01000023">
    <property type="protein sequence ID" value="PTM28327.1"/>
    <property type="molecule type" value="Genomic_DNA"/>
</dbReference>
<organism evidence="9 10">
    <name type="scientific">Limosilactobacillus reuteri</name>
    <name type="common">Lactobacillus reuteri</name>
    <dbReference type="NCBI Taxonomy" id="1598"/>
    <lineage>
        <taxon>Bacteria</taxon>
        <taxon>Bacillati</taxon>
        <taxon>Bacillota</taxon>
        <taxon>Bacilli</taxon>
        <taxon>Lactobacillales</taxon>
        <taxon>Lactobacillaceae</taxon>
        <taxon>Limosilactobacillus</taxon>
    </lineage>
</organism>
<dbReference type="GO" id="GO:0042742">
    <property type="term" value="P:defense response to bacterium"/>
    <property type="evidence" value="ECO:0007669"/>
    <property type="project" value="UniProtKB-KW"/>
</dbReference>
<evidence type="ECO:0000313" key="10">
    <source>
        <dbReference type="Proteomes" id="UP000241783"/>
    </source>
</evidence>
<dbReference type="Pfam" id="PF01832">
    <property type="entry name" value="Glucosaminidase"/>
    <property type="match status" value="1"/>
</dbReference>
<dbReference type="NCBIfam" id="TIGR03715">
    <property type="entry name" value="KxYKxGKxW"/>
    <property type="match status" value="1"/>
</dbReference>
<evidence type="ECO:0000259" key="8">
    <source>
        <dbReference type="PROSITE" id="PS51782"/>
    </source>
</evidence>
<feature type="domain" description="LysM" evidence="8">
    <location>
        <begin position="319"/>
        <end position="363"/>
    </location>
</feature>
<dbReference type="SUPFAM" id="SSF54106">
    <property type="entry name" value="LysM domain"/>
    <property type="match status" value="5"/>
</dbReference>
<dbReference type="InterPro" id="IPR036779">
    <property type="entry name" value="LysM_dom_sf"/>
</dbReference>
<comment type="caution">
    <text evidence="9">The sequence shown here is derived from an EMBL/GenBank/DDBJ whole genome shotgun (WGS) entry which is preliminary data.</text>
</comment>
<gene>
    <name evidence="9" type="ORF">DA796_08015</name>
</gene>
<feature type="compositionally biased region" description="Low complexity" evidence="6">
    <location>
        <begin position="367"/>
        <end position="391"/>
    </location>
</feature>
<name>A0ABD6XDS6_LIMRT</name>
<feature type="region of interest" description="Disordered" evidence="6">
    <location>
        <begin position="367"/>
        <end position="396"/>
    </location>
</feature>
<feature type="region of interest" description="Disordered" evidence="6">
    <location>
        <begin position="51"/>
        <end position="95"/>
    </location>
</feature>
<dbReference type="SMART" id="SM00257">
    <property type="entry name" value="LysM"/>
    <property type="match status" value="5"/>
</dbReference>
<proteinExistence type="inferred from homology"/>
<dbReference type="Pfam" id="PF19258">
    <property type="entry name" value="KxYKxGKxW_sig"/>
    <property type="match status" value="1"/>
</dbReference>
<feature type="domain" description="LysM" evidence="8">
    <location>
        <begin position="591"/>
        <end position="635"/>
    </location>
</feature>
<keyword evidence="3" id="KW-0081">Bacteriolytic enzyme</keyword>
<dbReference type="PROSITE" id="PS51782">
    <property type="entry name" value="LYSM"/>
    <property type="match status" value="5"/>
</dbReference>
<evidence type="ECO:0000256" key="7">
    <source>
        <dbReference type="SAM" id="SignalP"/>
    </source>
</evidence>
<dbReference type="Gene3D" id="1.10.530.10">
    <property type="match status" value="1"/>
</dbReference>
<evidence type="ECO:0000256" key="2">
    <source>
        <dbReference type="ARBA" id="ARBA00022529"/>
    </source>
</evidence>
<sequence length="635" mass="67783">MNRQSNNDPSTHFKMYKSGKKWVFAGLTAVTLLTASGAVAHADDASVSSAEPAAATTANTQNNTNSTADSSAATQSTSNSASTGNSATSNASQTVASQTAADSALAQSAEAKQAAPKAASAVATSQENSTTDLSALHFSNNASQQAFIQSVAPGAIQGWNEYKVLPSITVAQAIVESGWGRSALSTQAHNLFGIKGSYNGNSVVMRTREIYGGRSVYVNANFRAYANNSESVTDHGRFLNVNSRYRNLLGDTNYASVANKLRQDGYATDPSYASTLIRFVQTYNLNQLDAVALSGKVVTNKQTESAQTPETNVTVSNTGYYTVKGGDTLSRIAGQFNTTVNKLATLNDIHNVNRIYVGQRLLVRQPAEQQQQQATPKRTENNTTTNSNTYTVKSGDTLSGIAGKFNTTYTQLAQLNHISNPNVIHVGQVLTLHQTTAQNTTNHQESQQNKQVTTSANGTYTVKSGDTLSGIAGKFNTTYTQLAQLNHISNPNVIHVGQVLTLHQTTAQNTTNHQESQQNKQVTTSANGTYTVKSGDTLSQIAARFNTTTSALASTNHISNPNLIEVGQQLRINNSASAQKTTSRHSNTNNGNYVVQSGDSLSKIAAYHGLNWRSIAAKNNIQSPYTIFVGQRLSL</sequence>
<dbReference type="GO" id="GO:0031640">
    <property type="term" value="P:killing of cells of another organism"/>
    <property type="evidence" value="ECO:0007669"/>
    <property type="project" value="UniProtKB-KW"/>
</dbReference>
<dbReference type="Gene3D" id="3.10.350.10">
    <property type="entry name" value="LysM domain"/>
    <property type="match status" value="5"/>
</dbReference>
<reference evidence="9 10" key="1">
    <citation type="submission" date="2018-03" db="EMBL/GenBank/DDBJ databases">
        <title>Genome Sequences of Lactobacillus sp. Isolates from Traditional Turkish Sourdough.</title>
        <authorList>
            <person name="Skory C.D."/>
            <person name="Dertli E."/>
        </authorList>
    </citation>
    <scope>NUCLEOTIDE SEQUENCE [LARGE SCALE GENOMIC DNA]</scope>
    <source>
        <strain evidence="9 10">E81</strain>
    </source>
</reference>
<evidence type="ECO:0000313" key="9">
    <source>
        <dbReference type="EMBL" id="PTM28327.1"/>
    </source>
</evidence>
<feature type="signal peptide" evidence="7">
    <location>
        <begin position="1"/>
        <end position="42"/>
    </location>
</feature>
<dbReference type="CDD" id="cd00118">
    <property type="entry name" value="LysM"/>
    <property type="match status" value="5"/>
</dbReference>
<comment type="similarity">
    <text evidence="1">Belongs to the glycosyl hydrolase 73 family.</text>
</comment>
<dbReference type="AlphaFoldDB" id="A0ABD6XDS6"/>
<feature type="domain" description="LysM" evidence="8">
    <location>
        <begin position="458"/>
        <end position="502"/>
    </location>
</feature>
<dbReference type="Pfam" id="PF01476">
    <property type="entry name" value="LysM"/>
    <property type="match status" value="5"/>
</dbReference>
<feature type="domain" description="LysM" evidence="8">
    <location>
        <begin position="528"/>
        <end position="572"/>
    </location>
</feature>
<evidence type="ECO:0000256" key="1">
    <source>
        <dbReference type="ARBA" id="ARBA00010266"/>
    </source>
</evidence>
<dbReference type="SMART" id="SM00047">
    <property type="entry name" value="LYZ2"/>
    <property type="match status" value="1"/>
</dbReference>
<dbReference type="Gene3D" id="4.10.80.30">
    <property type="entry name" value="DNA polymerase, domain 6"/>
    <property type="match status" value="1"/>
</dbReference>